<dbReference type="InterPro" id="IPR036291">
    <property type="entry name" value="NAD(P)-bd_dom_sf"/>
</dbReference>
<comment type="similarity">
    <text evidence="1">Belongs to the short-chain dehydrogenases/reductases (SDR) family.</text>
</comment>
<dbReference type="SMART" id="SM00822">
    <property type="entry name" value="PKS_KR"/>
    <property type="match status" value="1"/>
</dbReference>
<dbReference type="InterPro" id="IPR002347">
    <property type="entry name" value="SDR_fam"/>
</dbReference>
<gene>
    <name evidence="4" type="ORF">IED13_00235</name>
</gene>
<proteinExistence type="inferred from homology"/>
<dbReference type="AlphaFoldDB" id="A0A927HY68"/>
<protein>
    <submittedName>
        <fullName evidence="4">SDR family oxidoreductase</fullName>
    </submittedName>
</protein>
<evidence type="ECO:0000256" key="1">
    <source>
        <dbReference type="ARBA" id="ARBA00006484"/>
    </source>
</evidence>
<accession>A0A927HY68</accession>
<dbReference type="PANTHER" id="PTHR43669:SF3">
    <property type="entry name" value="ALCOHOL DEHYDROGENASE, PUTATIVE (AFU_ORTHOLOGUE AFUA_3G03445)-RELATED"/>
    <property type="match status" value="1"/>
</dbReference>
<evidence type="ECO:0000313" key="5">
    <source>
        <dbReference type="Proteomes" id="UP000619295"/>
    </source>
</evidence>
<dbReference type="RefSeq" id="WP_191122972.1">
    <property type="nucleotide sequence ID" value="NZ_JACXWY010000001.1"/>
</dbReference>
<evidence type="ECO:0000259" key="3">
    <source>
        <dbReference type="SMART" id="SM00822"/>
    </source>
</evidence>
<dbReference type="EMBL" id="JACXWY010000001">
    <property type="protein sequence ID" value="MBD3844106.1"/>
    <property type="molecule type" value="Genomic_DNA"/>
</dbReference>
<dbReference type="GO" id="GO:0016491">
    <property type="term" value="F:oxidoreductase activity"/>
    <property type="evidence" value="ECO:0007669"/>
    <property type="project" value="UniProtKB-KW"/>
</dbReference>
<feature type="domain" description="Ketoreductase" evidence="3">
    <location>
        <begin position="7"/>
        <end position="181"/>
    </location>
</feature>
<dbReference type="PRINTS" id="PR00081">
    <property type="entry name" value="GDHRDH"/>
</dbReference>
<comment type="caution">
    <text evidence="4">The sequence shown here is derived from an EMBL/GenBank/DDBJ whole genome shotgun (WGS) entry which is preliminary data.</text>
</comment>
<keyword evidence="2" id="KW-0560">Oxidoreductase</keyword>
<evidence type="ECO:0000256" key="2">
    <source>
        <dbReference type="ARBA" id="ARBA00023002"/>
    </source>
</evidence>
<dbReference type="PRINTS" id="PR00080">
    <property type="entry name" value="SDRFAMILY"/>
</dbReference>
<name>A0A927HY68_9HYPH</name>
<dbReference type="SUPFAM" id="SSF51735">
    <property type="entry name" value="NAD(P)-binding Rossmann-fold domains"/>
    <property type="match status" value="1"/>
</dbReference>
<dbReference type="Pfam" id="PF13561">
    <property type="entry name" value="adh_short_C2"/>
    <property type="match status" value="1"/>
</dbReference>
<dbReference type="PANTHER" id="PTHR43669">
    <property type="entry name" value="5-KETO-D-GLUCONATE 5-REDUCTASE"/>
    <property type="match status" value="1"/>
</dbReference>
<dbReference type="FunFam" id="3.40.50.720:FF:000084">
    <property type="entry name" value="Short-chain dehydrogenase reductase"/>
    <property type="match status" value="1"/>
</dbReference>
<dbReference type="InterPro" id="IPR057326">
    <property type="entry name" value="KR_dom"/>
</dbReference>
<keyword evidence="5" id="KW-1185">Reference proteome</keyword>
<organism evidence="4 5">
    <name type="scientific">Bosea spartocytisi</name>
    <dbReference type="NCBI Taxonomy" id="2773451"/>
    <lineage>
        <taxon>Bacteria</taxon>
        <taxon>Pseudomonadati</taxon>
        <taxon>Pseudomonadota</taxon>
        <taxon>Alphaproteobacteria</taxon>
        <taxon>Hyphomicrobiales</taxon>
        <taxon>Boseaceae</taxon>
        <taxon>Bosea</taxon>
    </lineage>
</organism>
<sequence length="244" mass="24987">MSRLDGKTAVVTGGATGIGFASAKRFIEEGAFVFLFGRTQSALDKAVAKLGPNARAVAGSINETADLDRLFAAVRKERGKVDILLANAAISEPTPLGQIASDQFDRVFGANVKGLLLTVQGALPLMGEGGSIILTGSSASVKAFPNFSLYAATKAAVRSFARSWTPELADRGIRVNVLSPGGTRTEKALELMGDEGVAALAKATPVGRIADPDEIGAVAAFLASSDSSFIAGSEVFADGGIAQV</sequence>
<dbReference type="CDD" id="cd05233">
    <property type="entry name" value="SDR_c"/>
    <property type="match status" value="1"/>
</dbReference>
<dbReference type="Proteomes" id="UP000619295">
    <property type="component" value="Unassembled WGS sequence"/>
</dbReference>
<evidence type="ECO:0000313" key="4">
    <source>
        <dbReference type="EMBL" id="MBD3844106.1"/>
    </source>
</evidence>
<reference evidence="4" key="1">
    <citation type="submission" date="2020-09" db="EMBL/GenBank/DDBJ databases">
        <title>Bosea spartocytisi sp. nov. a root nodule endophyte of Spartocytisus supranubius in the high mountain ecosystem fo the Teide National Park (Canary Islands, Spain).</title>
        <authorList>
            <person name="Pulido-Suarez L."/>
            <person name="Peix A."/>
            <person name="Igual J.M."/>
            <person name="Socas-Perez N."/>
            <person name="Velazquez E."/>
            <person name="Flores-Felix J.D."/>
            <person name="Leon-Barrios M."/>
        </authorList>
    </citation>
    <scope>NUCLEOTIDE SEQUENCE</scope>
    <source>
        <strain evidence="4">SSUT16</strain>
    </source>
</reference>
<dbReference type="Gene3D" id="3.40.50.720">
    <property type="entry name" value="NAD(P)-binding Rossmann-like Domain"/>
    <property type="match status" value="1"/>
</dbReference>